<evidence type="ECO:0000256" key="12">
    <source>
        <dbReference type="ARBA" id="ARBA00084028"/>
    </source>
</evidence>
<evidence type="ECO:0000256" key="6">
    <source>
        <dbReference type="ARBA" id="ARBA00023187"/>
    </source>
</evidence>
<feature type="compositionally biased region" description="Basic residues" evidence="14">
    <location>
        <begin position="244"/>
        <end position="258"/>
    </location>
</feature>
<dbReference type="GO" id="GO:0006397">
    <property type="term" value="P:mRNA processing"/>
    <property type="evidence" value="ECO:0007669"/>
    <property type="project" value="UniProtKB-KW"/>
</dbReference>
<keyword evidence="4" id="KW-0507">mRNA processing</keyword>
<dbReference type="GO" id="GO:0016607">
    <property type="term" value="C:nuclear speck"/>
    <property type="evidence" value="ECO:0007669"/>
    <property type="project" value="UniProtKB-SubCell"/>
</dbReference>
<evidence type="ECO:0000256" key="10">
    <source>
        <dbReference type="ARBA" id="ARBA00080089"/>
    </source>
</evidence>
<dbReference type="Gene3D" id="3.30.70.330">
    <property type="match status" value="1"/>
</dbReference>
<keyword evidence="3" id="KW-0597">Phosphoprotein</keyword>
<evidence type="ECO:0000256" key="9">
    <source>
        <dbReference type="ARBA" id="ARBA00078560"/>
    </source>
</evidence>
<dbReference type="FunFam" id="3.30.70.330:FF:000155">
    <property type="entry name" value="serine/arginine-rich splicing factor 10 isoform X1"/>
    <property type="match status" value="1"/>
</dbReference>
<evidence type="ECO:0000256" key="13">
    <source>
        <dbReference type="PROSITE-ProRule" id="PRU00176"/>
    </source>
</evidence>
<evidence type="ECO:0000313" key="17">
    <source>
        <dbReference type="Proteomes" id="UP000034805"/>
    </source>
</evidence>
<dbReference type="InterPro" id="IPR000504">
    <property type="entry name" value="RRM_dom"/>
</dbReference>
<dbReference type="EMBL" id="JARO02008854">
    <property type="protein sequence ID" value="KPP62242.1"/>
    <property type="molecule type" value="Genomic_DNA"/>
</dbReference>
<evidence type="ECO:0000256" key="1">
    <source>
        <dbReference type="ARBA" id="ARBA00004324"/>
    </source>
</evidence>
<comment type="similarity">
    <text evidence="2">Belongs to the splicing factor SR family.</text>
</comment>
<feature type="compositionally biased region" description="Basic and acidic residues" evidence="14">
    <location>
        <begin position="145"/>
        <end position="161"/>
    </location>
</feature>
<comment type="caution">
    <text evidence="16">The sequence shown here is derived from an EMBL/GenBank/DDBJ whole genome shotgun (WGS) entry which is preliminary data.</text>
</comment>
<dbReference type="PANTHER" id="PTHR48034">
    <property type="entry name" value="TRANSFORMER-2 SEX-DETERMINING PROTEIN-RELATED"/>
    <property type="match status" value="1"/>
</dbReference>
<evidence type="ECO:0000256" key="11">
    <source>
        <dbReference type="ARBA" id="ARBA00082354"/>
    </source>
</evidence>
<gene>
    <name evidence="16" type="ORF">Z043_119584</name>
</gene>
<organism evidence="16 17">
    <name type="scientific">Scleropages formosus</name>
    <name type="common">Asian bonytongue</name>
    <name type="synonym">Osteoglossum formosum</name>
    <dbReference type="NCBI Taxonomy" id="113540"/>
    <lineage>
        <taxon>Eukaryota</taxon>
        <taxon>Metazoa</taxon>
        <taxon>Chordata</taxon>
        <taxon>Craniata</taxon>
        <taxon>Vertebrata</taxon>
        <taxon>Euteleostomi</taxon>
        <taxon>Actinopterygii</taxon>
        <taxon>Neopterygii</taxon>
        <taxon>Teleostei</taxon>
        <taxon>Osteoglossocephala</taxon>
        <taxon>Osteoglossomorpha</taxon>
        <taxon>Osteoglossiformes</taxon>
        <taxon>Osteoglossidae</taxon>
        <taxon>Scleropages</taxon>
    </lineage>
</organism>
<feature type="compositionally biased region" description="Basic and acidic residues" evidence="14">
    <location>
        <begin position="97"/>
        <end position="126"/>
    </location>
</feature>
<evidence type="ECO:0000259" key="15">
    <source>
        <dbReference type="PROSITE" id="PS50102"/>
    </source>
</evidence>
<accession>A0A0P7TMG2</accession>
<dbReference type="GO" id="GO:0003723">
    <property type="term" value="F:RNA binding"/>
    <property type="evidence" value="ECO:0007669"/>
    <property type="project" value="UniProtKB-UniRule"/>
</dbReference>
<evidence type="ECO:0000256" key="8">
    <source>
        <dbReference type="ARBA" id="ARBA00067946"/>
    </source>
</evidence>
<dbReference type="GO" id="GO:0048025">
    <property type="term" value="P:negative regulation of mRNA splicing, via spliceosome"/>
    <property type="evidence" value="ECO:0007669"/>
    <property type="project" value="UniProtKB-ARBA"/>
</dbReference>
<keyword evidence="6" id="KW-0508">mRNA splicing</keyword>
<evidence type="ECO:0000256" key="2">
    <source>
        <dbReference type="ARBA" id="ARBA00010269"/>
    </source>
</evidence>
<name>A0A0P7TMG2_SCLFO</name>
<evidence type="ECO:0000256" key="3">
    <source>
        <dbReference type="ARBA" id="ARBA00022553"/>
    </source>
</evidence>
<evidence type="ECO:0000256" key="4">
    <source>
        <dbReference type="ARBA" id="ARBA00022664"/>
    </source>
</evidence>
<dbReference type="SMART" id="SM00360">
    <property type="entry name" value="RRM"/>
    <property type="match status" value="1"/>
</dbReference>
<feature type="domain" description="RRM" evidence="15">
    <location>
        <begin position="10"/>
        <end position="97"/>
    </location>
</feature>
<dbReference type="InterPro" id="IPR035979">
    <property type="entry name" value="RBD_domain_sf"/>
</dbReference>
<evidence type="ECO:0000256" key="14">
    <source>
        <dbReference type="SAM" id="MobiDB-lite"/>
    </source>
</evidence>
<dbReference type="InterPro" id="IPR012677">
    <property type="entry name" value="Nucleotide-bd_a/b_plait_sf"/>
</dbReference>
<evidence type="ECO:0000256" key="5">
    <source>
        <dbReference type="ARBA" id="ARBA00022884"/>
    </source>
</evidence>
<dbReference type="GO" id="GO:0008380">
    <property type="term" value="P:RNA splicing"/>
    <property type="evidence" value="ECO:0007669"/>
    <property type="project" value="UniProtKB-KW"/>
</dbReference>
<feature type="region of interest" description="Disordered" evidence="14">
    <location>
        <begin position="95"/>
        <end position="269"/>
    </location>
</feature>
<dbReference type="AlphaFoldDB" id="A0A0P7TMG2"/>
<keyword evidence="5 13" id="KW-0694">RNA-binding</keyword>
<feature type="compositionally biased region" description="Basic residues" evidence="14">
    <location>
        <begin position="127"/>
        <end position="142"/>
    </location>
</feature>
<keyword evidence="7" id="KW-0539">Nucleus</keyword>
<proteinExistence type="inferred from homology"/>
<protein>
    <recommendedName>
        <fullName evidence="8">Serine/arginine-rich splicing factor 10</fullName>
    </recommendedName>
    <alternativeName>
        <fullName evidence="10">FUS-interacting serine-arginine-rich protein 1</fullName>
    </alternativeName>
    <alternativeName>
        <fullName evidence="12">Splicing factor, arginine/serine-rich 13A</fullName>
    </alternativeName>
    <alternativeName>
        <fullName evidence="9">TLS-associated protein with Ser-Arg repeats</fullName>
    </alternativeName>
    <alternativeName>
        <fullName evidence="11">TLS-associated serine-arginine protein</fullName>
    </alternativeName>
</protein>
<dbReference type="PROSITE" id="PS50102">
    <property type="entry name" value="RRM"/>
    <property type="match status" value="1"/>
</dbReference>
<feature type="compositionally biased region" description="Basic and acidic residues" evidence="14">
    <location>
        <begin position="170"/>
        <end position="182"/>
    </location>
</feature>
<reference evidence="16 17" key="1">
    <citation type="submission" date="2015-08" db="EMBL/GenBank/DDBJ databases">
        <title>The genome of the Asian arowana (Scleropages formosus).</title>
        <authorList>
            <person name="Tan M.H."/>
            <person name="Gan H.M."/>
            <person name="Croft L.J."/>
            <person name="Austin C.M."/>
        </authorList>
    </citation>
    <scope>NUCLEOTIDE SEQUENCE [LARGE SCALE GENOMIC DNA]</scope>
    <source>
        <strain evidence="16">Aro1</strain>
    </source>
</reference>
<evidence type="ECO:0000313" key="16">
    <source>
        <dbReference type="EMBL" id="KPP62242.1"/>
    </source>
</evidence>
<dbReference type="InterPro" id="IPR050441">
    <property type="entry name" value="RBM"/>
</dbReference>
<evidence type="ECO:0000256" key="7">
    <source>
        <dbReference type="ARBA" id="ARBA00023242"/>
    </source>
</evidence>
<dbReference type="Proteomes" id="UP000034805">
    <property type="component" value="Unassembled WGS sequence"/>
</dbReference>
<comment type="subcellular location">
    <subcellularLocation>
        <location evidence="1">Nucleus speckle</location>
    </subcellularLocation>
</comment>
<dbReference type="Pfam" id="PF00076">
    <property type="entry name" value="RRM_1"/>
    <property type="match status" value="1"/>
</dbReference>
<dbReference type="SUPFAM" id="SSF54928">
    <property type="entry name" value="RNA-binding domain, RBD"/>
    <property type="match status" value="1"/>
</dbReference>
<dbReference type="STRING" id="113540.ENSSFOP00015032154"/>
<sequence>MARYLRPPNTSLFIRNISDESRPEDLRREFGRYGPIVDVYIPVDFYTRRPRGFAYIQYPLFTNRSTFEDVRDAEDALHNLDRKWVCGRQIEIQFAQGDRKTPSQMKSKERRSPRSFSRYDDYERDSRRRRSRSRSYDRRRSRSPSYERRPRRSESPRDYHGRYGRRRRSGSHENDRYRPPQREHHRPHQSAPSRSRSRSKSKKEPKGKSRSKSLSPPAEDLNLASGSREAQKETRVHSPSPSRSHSRSLSRSRSRSRSRSWAGRKSGGH</sequence>